<sequence>MGRKKEGEGVGRPLREPPSRCCRHHSLLPSLFGGKKKGEDSRPKLFFCRSLDSVLPPTASLPHPPASSTESRELVKVSRQMRSKAAKMRQQQQRLNKKRSPFSLPFSGWPTGQARKAS</sequence>
<reference evidence="2 3" key="1">
    <citation type="journal article" date="2016" name="BMC Genomics">
        <title>Comparative genomics reveals Cyclospora cayetanensis possesses coccidia-like metabolism and invasion components but unique surface antigens.</title>
        <authorList>
            <person name="Liu S."/>
            <person name="Wang L."/>
            <person name="Zheng H."/>
            <person name="Xu Z."/>
            <person name="Roellig D.M."/>
            <person name="Li N."/>
            <person name="Frace M.A."/>
            <person name="Tang K."/>
            <person name="Arrowood M.J."/>
            <person name="Moss D.M."/>
            <person name="Zhang L."/>
            <person name="Feng Y."/>
            <person name="Xiao L."/>
        </authorList>
    </citation>
    <scope>NUCLEOTIDE SEQUENCE [LARGE SCALE GENOMIC DNA]</scope>
    <source>
        <strain evidence="2 3">CHN_HEN01</strain>
    </source>
</reference>
<dbReference type="VEuPathDB" id="ToxoDB:cyc_03457"/>
<dbReference type="InParanoid" id="A0A1D3D2V7"/>
<evidence type="ECO:0000313" key="3">
    <source>
        <dbReference type="Proteomes" id="UP000095192"/>
    </source>
</evidence>
<feature type="region of interest" description="Disordered" evidence="1">
    <location>
        <begin position="55"/>
        <end position="118"/>
    </location>
</feature>
<dbReference type="EMBL" id="JROU02000983">
    <property type="protein sequence ID" value="OEH77789.1"/>
    <property type="molecule type" value="Genomic_DNA"/>
</dbReference>
<organism evidence="2 3">
    <name type="scientific">Cyclospora cayetanensis</name>
    <dbReference type="NCBI Taxonomy" id="88456"/>
    <lineage>
        <taxon>Eukaryota</taxon>
        <taxon>Sar</taxon>
        <taxon>Alveolata</taxon>
        <taxon>Apicomplexa</taxon>
        <taxon>Conoidasida</taxon>
        <taxon>Coccidia</taxon>
        <taxon>Eucoccidiorida</taxon>
        <taxon>Eimeriorina</taxon>
        <taxon>Eimeriidae</taxon>
        <taxon>Cyclospora</taxon>
    </lineage>
</organism>
<evidence type="ECO:0000256" key="1">
    <source>
        <dbReference type="SAM" id="MobiDB-lite"/>
    </source>
</evidence>
<accession>A0A1D3D2V7</accession>
<gene>
    <name evidence="2" type="ORF">cyc_03457</name>
</gene>
<evidence type="ECO:0000313" key="2">
    <source>
        <dbReference type="EMBL" id="OEH77789.1"/>
    </source>
</evidence>
<feature type="compositionally biased region" description="Basic and acidic residues" evidence="1">
    <location>
        <begin position="1"/>
        <end position="18"/>
    </location>
</feature>
<protein>
    <submittedName>
        <fullName evidence="2">Uncharacterized protein</fullName>
    </submittedName>
</protein>
<proteinExistence type="predicted"/>
<keyword evidence="3" id="KW-1185">Reference proteome</keyword>
<name>A0A1D3D2V7_9EIME</name>
<feature type="region of interest" description="Disordered" evidence="1">
    <location>
        <begin position="1"/>
        <end position="40"/>
    </location>
</feature>
<comment type="caution">
    <text evidence="2">The sequence shown here is derived from an EMBL/GenBank/DDBJ whole genome shotgun (WGS) entry which is preliminary data.</text>
</comment>
<dbReference type="Proteomes" id="UP000095192">
    <property type="component" value="Unassembled WGS sequence"/>
</dbReference>
<dbReference type="AlphaFoldDB" id="A0A1D3D2V7"/>